<dbReference type="Pfam" id="PF03061">
    <property type="entry name" value="4HBT"/>
    <property type="match status" value="1"/>
</dbReference>
<sequence>MTTTTSSSTPSTSTSSSAASCCRCTSADVGEPLSTFCLHNPLSLPQSLNLSTGGTPVGNTDLLDRLRDVPAGAGHRQGDSVFRDMYMNFHKVCFVQEEIEIEAKPLRIGKAIAVVSVELRKKTTGKIIARGRHTKYLAVSSKI</sequence>
<accession>A0AAV6J582</accession>
<feature type="domain" description="Thioesterase" evidence="2">
    <location>
        <begin position="75"/>
        <end position="126"/>
    </location>
</feature>
<name>A0AAV6J582_9ERIC</name>
<dbReference type="InterPro" id="IPR029069">
    <property type="entry name" value="HotDog_dom_sf"/>
</dbReference>
<dbReference type="PANTHER" id="PTHR21660">
    <property type="entry name" value="THIOESTERASE SUPERFAMILY MEMBER-RELATED"/>
    <property type="match status" value="1"/>
</dbReference>
<comment type="similarity">
    <text evidence="1">Belongs to the thioesterase PaaI family.</text>
</comment>
<dbReference type="EMBL" id="JACTNZ010000008">
    <property type="protein sequence ID" value="KAG5536156.1"/>
    <property type="molecule type" value="Genomic_DNA"/>
</dbReference>
<comment type="caution">
    <text evidence="3">The sequence shown here is derived from an EMBL/GenBank/DDBJ whole genome shotgun (WGS) entry which is preliminary data.</text>
</comment>
<evidence type="ECO:0000313" key="3">
    <source>
        <dbReference type="EMBL" id="KAG5536156.1"/>
    </source>
</evidence>
<dbReference type="Gene3D" id="3.10.129.10">
    <property type="entry name" value="Hotdog Thioesterase"/>
    <property type="match status" value="1"/>
</dbReference>
<proteinExistence type="inferred from homology"/>
<evidence type="ECO:0000256" key="1">
    <source>
        <dbReference type="ARBA" id="ARBA00008324"/>
    </source>
</evidence>
<gene>
    <name evidence="3" type="ORF">RHGRI_023819</name>
</gene>
<evidence type="ECO:0000259" key="2">
    <source>
        <dbReference type="Pfam" id="PF03061"/>
    </source>
</evidence>
<reference evidence="3" key="1">
    <citation type="submission" date="2020-08" db="EMBL/GenBank/DDBJ databases">
        <title>Plant Genome Project.</title>
        <authorList>
            <person name="Zhang R.-G."/>
        </authorList>
    </citation>
    <scope>NUCLEOTIDE SEQUENCE</scope>
    <source>
        <strain evidence="3">WSP0</strain>
        <tissue evidence="3">Leaf</tissue>
    </source>
</reference>
<dbReference type="PANTHER" id="PTHR21660:SF47">
    <property type="entry name" value="F19P19.27 PROTEIN"/>
    <property type="match status" value="1"/>
</dbReference>
<protein>
    <recommendedName>
        <fullName evidence="2">Thioesterase domain-containing protein</fullName>
    </recommendedName>
</protein>
<evidence type="ECO:0000313" key="4">
    <source>
        <dbReference type="Proteomes" id="UP000823749"/>
    </source>
</evidence>
<dbReference type="InterPro" id="IPR039298">
    <property type="entry name" value="ACOT13"/>
</dbReference>
<dbReference type="GO" id="GO:0047617">
    <property type="term" value="F:fatty acyl-CoA hydrolase activity"/>
    <property type="evidence" value="ECO:0007669"/>
    <property type="project" value="InterPro"/>
</dbReference>
<dbReference type="SUPFAM" id="SSF54637">
    <property type="entry name" value="Thioesterase/thiol ester dehydrase-isomerase"/>
    <property type="match status" value="1"/>
</dbReference>
<organism evidence="3 4">
    <name type="scientific">Rhododendron griersonianum</name>
    <dbReference type="NCBI Taxonomy" id="479676"/>
    <lineage>
        <taxon>Eukaryota</taxon>
        <taxon>Viridiplantae</taxon>
        <taxon>Streptophyta</taxon>
        <taxon>Embryophyta</taxon>
        <taxon>Tracheophyta</taxon>
        <taxon>Spermatophyta</taxon>
        <taxon>Magnoliopsida</taxon>
        <taxon>eudicotyledons</taxon>
        <taxon>Gunneridae</taxon>
        <taxon>Pentapetalae</taxon>
        <taxon>asterids</taxon>
        <taxon>Ericales</taxon>
        <taxon>Ericaceae</taxon>
        <taxon>Ericoideae</taxon>
        <taxon>Rhodoreae</taxon>
        <taxon>Rhododendron</taxon>
    </lineage>
</organism>
<dbReference type="Proteomes" id="UP000823749">
    <property type="component" value="Chromosome 8"/>
</dbReference>
<keyword evidence="4" id="KW-1185">Reference proteome</keyword>
<dbReference type="AlphaFoldDB" id="A0AAV6J582"/>
<dbReference type="InterPro" id="IPR006683">
    <property type="entry name" value="Thioestr_dom"/>
</dbReference>